<reference evidence="4 5" key="1">
    <citation type="submission" date="2021-03" db="EMBL/GenBank/DDBJ databases">
        <title>Assistant Professor.</title>
        <authorList>
            <person name="Huq M.A."/>
        </authorList>
    </citation>
    <scope>NUCLEOTIDE SEQUENCE [LARGE SCALE GENOMIC DNA]</scope>
    <source>
        <strain evidence="4 5">MAH-29</strain>
    </source>
</reference>
<evidence type="ECO:0000256" key="1">
    <source>
        <dbReference type="ARBA" id="ARBA00022801"/>
    </source>
</evidence>
<comment type="caution">
    <text evidence="4">The sequence shown here is derived from an EMBL/GenBank/DDBJ whole genome shotgun (WGS) entry which is preliminary data.</text>
</comment>
<dbReference type="PANTHER" id="PTHR42776:SF27">
    <property type="entry name" value="DIPEPTIDYL PEPTIDASE FAMILY MEMBER 6"/>
    <property type="match status" value="1"/>
</dbReference>
<dbReference type="RefSeq" id="WP_209140193.1">
    <property type="nucleotide sequence ID" value="NZ_JAGHKO010000004.1"/>
</dbReference>
<dbReference type="Proteomes" id="UP000677244">
    <property type="component" value="Unassembled WGS sequence"/>
</dbReference>
<dbReference type="InterPro" id="IPR001375">
    <property type="entry name" value="Peptidase_S9_cat"/>
</dbReference>
<gene>
    <name evidence="4" type="ORF">J7I42_17790</name>
</gene>
<dbReference type="PANTHER" id="PTHR42776">
    <property type="entry name" value="SERINE PEPTIDASE S9 FAMILY MEMBER"/>
    <property type="match status" value="1"/>
</dbReference>
<keyword evidence="1" id="KW-0378">Hydrolase</keyword>
<feature type="signal peptide" evidence="2">
    <location>
        <begin position="1"/>
        <end position="25"/>
    </location>
</feature>
<sequence length="321" mass="36194">MIMTNKSVKYCITALLVLVCYSASAQNGKIIEQTKFDIPDSLVNKYQQVIPGIRLAIDSVNFYRITYLSDGLKVKGYLAIPKREALYPVVIFNRGGNQEFGKITDAGFVQNLAVLCSQGYLVVASQYRGTDGGEGKEEFGGSDVNDVINLVPLLGNLKQADTSRIGMFGWSRGGMMTYLTLTKTTRIKAAVVGSGLTDLFRTLESRPDFDSLWQAMIPGYATQKKELLKQRSATYFANKINKTTPLLIFQGTADWRVPTNQVLEFVNKLYECKQPFRFILYEGGQHSLIEHRDDFYTQLIGWFNTYLRDKKPWPSLELHGN</sequence>
<evidence type="ECO:0000313" key="4">
    <source>
        <dbReference type="EMBL" id="MBO9202142.1"/>
    </source>
</evidence>
<feature type="chain" id="PRO_5046228422" evidence="2">
    <location>
        <begin position="26"/>
        <end position="321"/>
    </location>
</feature>
<keyword evidence="2" id="KW-0732">Signal</keyword>
<evidence type="ECO:0000313" key="5">
    <source>
        <dbReference type="Proteomes" id="UP000677244"/>
    </source>
</evidence>
<accession>A0ABS3YW36</accession>
<dbReference type="Pfam" id="PF00326">
    <property type="entry name" value="Peptidase_S9"/>
    <property type="match status" value="1"/>
</dbReference>
<keyword evidence="5" id="KW-1185">Reference proteome</keyword>
<dbReference type="Gene3D" id="3.40.50.1820">
    <property type="entry name" value="alpha/beta hydrolase"/>
    <property type="match status" value="1"/>
</dbReference>
<evidence type="ECO:0000259" key="3">
    <source>
        <dbReference type="Pfam" id="PF00326"/>
    </source>
</evidence>
<proteinExistence type="predicted"/>
<dbReference type="InterPro" id="IPR029058">
    <property type="entry name" value="AB_hydrolase_fold"/>
</dbReference>
<name>A0ABS3YW36_9BACT</name>
<organism evidence="4 5">
    <name type="scientific">Niastella soli</name>
    <dbReference type="NCBI Taxonomy" id="2821487"/>
    <lineage>
        <taxon>Bacteria</taxon>
        <taxon>Pseudomonadati</taxon>
        <taxon>Bacteroidota</taxon>
        <taxon>Chitinophagia</taxon>
        <taxon>Chitinophagales</taxon>
        <taxon>Chitinophagaceae</taxon>
        <taxon>Niastella</taxon>
    </lineage>
</organism>
<dbReference type="EMBL" id="JAGHKO010000004">
    <property type="protein sequence ID" value="MBO9202142.1"/>
    <property type="molecule type" value="Genomic_DNA"/>
</dbReference>
<dbReference type="SUPFAM" id="SSF53474">
    <property type="entry name" value="alpha/beta-Hydrolases"/>
    <property type="match status" value="1"/>
</dbReference>
<feature type="domain" description="Peptidase S9 prolyl oligopeptidase catalytic" evidence="3">
    <location>
        <begin position="108"/>
        <end position="308"/>
    </location>
</feature>
<evidence type="ECO:0000256" key="2">
    <source>
        <dbReference type="SAM" id="SignalP"/>
    </source>
</evidence>
<protein>
    <submittedName>
        <fullName evidence="4">S9 family peptidase</fullName>
    </submittedName>
</protein>